<dbReference type="EMBL" id="LDTZ01000017">
    <property type="protein sequence ID" value="KNA91104.1"/>
    <property type="molecule type" value="Genomic_DNA"/>
</dbReference>
<accession>A0ABR5IBW3</accession>
<sequence>MYQSLWAMEDLPTVRNSWTLAEQIERIAGSGFAGLAVDLGARQAPSAEQLVPLLAGSGLRTAVFAFVSDDDAVRSAVAYAQRVGADRMVLCAQIYGFDPKPLAATLLRWYEIGSDAGIHIEIETHRNTVTNDLRFTAWLLDYLDERVELAGDFSHFVCANELPEEPTAEHDTLFAKVLSRCGSLQGRIATRGQVQVPVESPAARPWEKRFRDWWRTGFEQILARRGAEAEIMFCTELGTRPYAITDMGGNEISDRWADALILKGWATEEFDAALALHSSTHDYTGVIR</sequence>
<evidence type="ECO:0000313" key="1">
    <source>
        <dbReference type="EMBL" id="KNA91104.1"/>
    </source>
</evidence>
<dbReference type="Gene3D" id="3.20.20.150">
    <property type="entry name" value="Divalent-metal-dependent TIM barrel enzymes"/>
    <property type="match status" value="1"/>
</dbReference>
<dbReference type="Proteomes" id="UP000037247">
    <property type="component" value="Unassembled WGS sequence"/>
</dbReference>
<protein>
    <recommendedName>
        <fullName evidence="3">Xylose isomerase</fullName>
    </recommendedName>
</protein>
<proteinExistence type="predicted"/>
<dbReference type="InterPro" id="IPR036237">
    <property type="entry name" value="Xyl_isomerase-like_sf"/>
</dbReference>
<organism evidence="1 2">
    <name type="scientific">Gordonia jacobaea</name>
    <dbReference type="NCBI Taxonomy" id="122202"/>
    <lineage>
        <taxon>Bacteria</taxon>
        <taxon>Bacillati</taxon>
        <taxon>Actinomycetota</taxon>
        <taxon>Actinomycetes</taxon>
        <taxon>Mycobacteriales</taxon>
        <taxon>Gordoniaceae</taxon>
        <taxon>Gordonia</taxon>
    </lineage>
</organism>
<reference evidence="1 2" key="1">
    <citation type="submission" date="2015-05" db="EMBL/GenBank/DDBJ databases">
        <title>Draft genome sequence of the bacterium Gordonia jacobaea a new member of the Gordonia genus.</title>
        <authorList>
            <person name="Jimenez-Galisteo G."/>
            <person name="Dominguez A."/>
            <person name="Munoz E."/>
            <person name="Vinas M."/>
        </authorList>
    </citation>
    <scope>NUCLEOTIDE SEQUENCE [LARGE SCALE GENOMIC DNA]</scope>
    <source>
        <strain evidence="2">mv1</strain>
    </source>
</reference>
<evidence type="ECO:0000313" key="2">
    <source>
        <dbReference type="Proteomes" id="UP000037247"/>
    </source>
</evidence>
<gene>
    <name evidence="1" type="ORF">ABW18_12505</name>
</gene>
<comment type="caution">
    <text evidence="1">The sequence shown here is derived from an EMBL/GenBank/DDBJ whole genome shotgun (WGS) entry which is preliminary data.</text>
</comment>
<evidence type="ECO:0008006" key="3">
    <source>
        <dbReference type="Google" id="ProtNLM"/>
    </source>
</evidence>
<keyword evidence="2" id="KW-1185">Reference proteome</keyword>
<name>A0ABR5IBW3_9ACTN</name>
<dbReference type="SUPFAM" id="SSF51658">
    <property type="entry name" value="Xylose isomerase-like"/>
    <property type="match status" value="1"/>
</dbReference>